<name>A0A1P8U836_9MICO</name>
<evidence type="ECO:0000313" key="1">
    <source>
        <dbReference type="EMBL" id="APZ34288.1"/>
    </source>
</evidence>
<keyword evidence="2" id="KW-1185">Reference proteome</keyword>
<organism evidence="1 2">
    <name type="scientific">Microbacterium aurum</name>
    <dbReference type="NCBI Taxonomy" id="36805"/>
    <lineage>
        <taxon>Bacteria</taxon>
        <taxon>Bacillati</taxon>
        <taxon>Actinomycetota</taxon>
        <taxon>Actinomycetes</taxon>
        <taxon>Micrococcales</taxon>
        <taxon>Microbacteriaceae</taxon>
        <taxon>Microbacterium</taxon>
    </lineage>
</organism>
<accession>A0A1P8U836</accession>
<protein>
    <submittedName>
        <fullName evidence="1">Uncharacterized protein</fullName>
    </submittedName>
</protein>
<gene>
    <name evidence="1" type="ORF">BOH66_08570</name>
</gene>
<proteinExistence type="predicted"/>
<reference evidence="1 2" key="1">
    <citation type="submission" date="2016-12" db="EMBL/GenBank/DDBJ databases">
        <title>Complete genome sequence of Microbacterium aurum KACC 15219.</title>
        <authorList>
            <person name="Jung Y."/>
            <person name="Shin J.-H."/>
            <person name="Lee Y.-J."/>
            <person name="Yi H."/>
            <person name="Bahn Y.-S."/>
            <person name="Kim J.F."/>
            <person name="Lee D.-W."/>
        </authorList>
    </citation>
    <scope>NUCLEOTIDE SEQUENCE [LARGE SCALE GENOMIC DNA]</scope>
    <source>
        <strain evidence="1 2">KACC 15219</strain>
    </source>
</reference>
<evidence type="ECO:0000313" key="2">
    <source>
        <dbReference type="Proteomes" id="UP000187185"/>
    </source>
</evidence>
<dbReference type="Pfam" id="PF19952">
    <property type="entry name" value="DUF6414"/>
    <property type="match status" value="1"/>
</dbReference>
<sequence length="456" mass="50705">MSLRDRWRRWRNRPKRKKVAESRPEPTKEDLREFVYLDEVSLRSLLSSLRGDLRDGLSEQTADEIQVEAATNLEATNALVGTAGVSSRFQTTNSSTIQTSRKATVQSWFRDFRAIKGLRLIEVAEAQSPAADLDALLTTTDKSLLAADEDLRRGELVEFRVRLSADPVYRLSTMVTEFTGMADDFPDMFAAGNAHETLKQVQPVNKILERLLAGLIPIRATAVDYSVITVKGNKYVVHDDLIRDLKVKREPLQIVGLTEHLAYWKDLRRVLFSDAEFTLIGRVSRPGLHSSWTPVKLADMFQELVPDLVGQINAAGRIPLSAAEPVTTENPNSAKLSKALELYVEAFLVATDKTLTESEQSALAREITTLSNRSGSASDQRSAFAMTNGRLQEITGAKVKSKRDLELREQARTASGLPLFPMMGSNALVPTAPPTTISTDAEVEYLIDTEIIAIYW</sequence>
<dbReference type="RefSeq" id="WP_076690602.1">
    <property type="nucleotide sequence ID" value="NZ_CP018762.1"/>
</dbReference>
<dbReference type="STRING" id="36805.BOH66_08570"/>
<dbReference type="EMBL" id="CP018762">
    <property type="protein sequence ID" value="APZ34288.1"/>
    <property type="molecule type" value="Genomic_DNA"/>
</dbReference>
<dbReference type="KEGG" id="maur:BOH66_08570"/>
<dbReference type="Proteomes" id="UP000187185">
    <property type="component" value="Chromosome"/>
</dbReference>
<dbReference type="OrthoDB" id="8323995at2"/>
<dbReference type="InterPro" id="IPR045633">
    <property type="entry name" value="DUF6414"/>
</dbReference>
<dbReference type="AlphaFoldDB" id="A0A1P8U836"/>